<dbReference type="GO" id="GO:0045087">
    <property type="term" value="P:innate immune response"/>
    <property type="evidence" value="ECO:0007669"/>
    <property type="project" value="UniProtKB-KW"/>
</dbReference>
<dbReference type="GO" id="GO:1990404">
    <property type="term" value="F:NAD+-protein mono-ADP-ribosyltransferase activity"/>
    <property type="evidence" value="ECO:0007669"/>
    <property type="project" value="TreeGrafter"/>
</dbReference>
<evidence type="ECO:0000256" key="12">
    <source>
        <dbReference type="ARBA" id="ARBA00022723"/>
    </source>
</evidence>
<evidence type="ECO:0000256" key="8">
    <source>
        <dbReference type="ARBA" id="ARBA00022588"/>
    </source>
</evidence>
<keyword evidence="4" id="KW-0158">Chromosome</keyword>
<feature type="domain" description="PARP catalytic" evidence="34">
    <location>
        <begin position="637"/>
        <end position="840"/>
    </location>
</feature>
<dbReference type="Gene3D" id="3.90.640.80">
    <property type="match status" value="1"/>
</dbReference>
<dbReference type="SMART" id="SM00773">
    <property type="entry name" value="WGR"/>
    <property type="match status" value="1"/>
</dbReference>
<evidence type="ECO:0000313" key="37">
    <source>
        <dbReference type="Proteomes" id="UP000887565"/>
    </source>
</evidence>
<dbReference type="PROSITE" id="PS51060">
    <property type="entry name" value="PARP_ALPHA_HD"/>
    <property type="match status" value="1"/>
</dbReference>
<comment type="similarity">
    <text evidence="25">Belongs to the ARTD/PARP family.</text>
</comment>
<evidence type="ECO:0000256" key="4">
    <source>
        <dbReference type="ARBA" id="ARBA00022454"/>
    </source>
</evidence>
<dbReference type="WBParaSite" id="nRc.2.0.1.t05744-RA">
    <property type="protein sequence ID" value="nRc.2.0.1.t05744-RA"/>
    <property type="gene ID" value="nRc.2.0.1.g05744"/>
</dbReference>
<dbReference type="SUPFAM" id="SSF47587">
    <property type="entry name" value="Domain of poly(ADP-ribose) polymerase"/>
    <property type="match status" value="1"/>
</dbReference>
<evidence type="ECO:0000256" key="28">
    <source>
        <dbReference type="ARBA" id="ARBA00048339"/>
    </source>
</evidence>
<dbReference type="SUPFAM" id="SSF57716">
    <property type="entry name" value="Glucocorticoid receptor-like (DNA-binding domain)"/>
    <property type="match status" value="2"/>
</dbReference>
<evidence type="ECO:0000256" key="1">
    <source>
        <dbReference type="ARBA" id="ARBA00004286"/>
    </source>
</evidence>
<feature type="region of interest" description="Disordered" evidence="32">
    <location>
        <begin position="182"/>
        <end position="207"/>
    </location>
</feature>
<dbReference type="Pfam" id="PF00644">
    <property type="entry name" value="PARP"/>
    <property type="match status" value="1"/>
</dbReference>
<dbReference type="GO" id="GO:0016779">
    <property type="term" value="F:nucleotidyltransferase activity"/>
    <property type="evidence" value="ECO:0007669"/>
    <property type="project" value="UniProtKB-KW"/>
</dbReference>
<dbReference type="InterPro" id="IPR050800">
    <property type="entry name" value="ARTD/PARP"/>
</dbReference>
<keyword evidence="20" id="KW-0238">DNA-binding</keyword>
<dbReference type="InterPro" id="IPR004102">
    <property type="entry name" value="Poly(ADP-ribose)pol_reg_dom"/>
</dbReference>
<dbReference type="InterPro" id="IPR049296">
    <property type="entry name" value="PARP1-like_PADR1_N"/>
</dbReference>
<comment type="catalytic activity">
    <reaction evidence="26">
        <text>NAD(+) + (ADP-D-ribosyl)n-acceptor = nicotinamide + (ADP-D-ribosyl)n+1-acceptor + H(+).</text>
        <dbReference type="EC" id="2.4.2.30"/>
    </reaction>
</comment>
<evidence type="ECO:0000259" key="33">
    <source>
        <dbReference type="PROSITE" id="PS50064"/>
    </source>
</evidence>
<comment type="catalytic activity">
    <reaction evidence="23">
        <text>L-glutamyl-[protein] + NAD(+) = 5-O-(ADP-D-ribosyl)-L-glutamyl-[protein] + nicotinamide</text>
        <dbReference type="Rhea" id="RHEA:58224"/>
        <dbReference type="Rhea" id="RHEA-COMP:10208"/>
        <dbReference type="Rhea" id="RHEA-COMP:15089"/>
        <dbReference type="ChEBI" id="CHEBI:17154"/>
        <dbReference type="ChEBI" id="CHEBI:29973"/>
        <dbReference type="ChEBI" id="CHEBI:57540"/>
        <dbReference type="ChEBI" id="CHEBI:142540"/>
    </reaction>
    <physiologicalReaction direction="left-to-right" evidence="23">
        <dbReference type="Rhea" id="RHEA:58225"/>
    </physiologicalReaction>
</comment>
<dbReference type="Gene3D" id="3.30.1740.10">
    <property type="entry name" value="Zinc finger, PARP-type"/>
    <property type="match status" value="2"/>
</dbReference>
<dbReference type="PROSITE" id="PS51059">
    <property type="entry name" value="PARP_CATALYTIC"/>
    <property type="match status" value="1"/>
</dbReference>
<dbReference type="SMART" id="SM01335">
    <property type="entry name" value="PADR1"/>
    <property type="match status" value="1"/>
</dbReference>
<evidence type="ECO:0000256" key="17">
    <source>
        <dbReference type="ARBA" id="ARBA00022859"/>
    </source>
</evidence>
<dbReference type="Pfam" id="PF08063">
    <property type="entry name" value="Zn_ribbon_PADR1"/>
    <property type="match status" value="1"/>
</dbReference>
<keyword evidence="9 31" id="KW-0328">Glycosyltransferase</keyword>
<keyword evidence="22" id="KW-0539">Nucleus</keyword>
<dbReference type="InterPro" id="IPR001510">
    <property type="entry name" value="Znf_PARP"/>
</dbReference>
<evidence type="ECO:0000259" key="34">
    <source>
        <dbReference type="PROSITE" id="PS51059"/>
    </source>
</evidence>
<dbReference type="Pfam" id="PF00645">
    <property type="entry name" value="zf-PARP"/>
    <property type="match status" value="1"/>
</dbReference>
<feature type="domain" description="PARP-type" evidence="33">
    <location>
        <begin position="112"/>
        <end position="187"/>
    </location>
</feature>
<dbReference type="PANTHER" id="PTHR10459:SF112">
    <property type="entry name" value="POLY [ADP-RIBOSE] POLYMERASE 1"/>
    <property type="match status" value="1"/>
</dbReference>
<dbReference type="GO" id="GO:0008270">
    <property type="term" value="F:zinc ion binding"/>
    <property type="evidence" value="ECO:0007669"/>
    <property type="project" value="UniProtKB-KW"/>
</dbReference>
<dbReference type="InterPro" id="IPR012982">
    <property type="entry name" value="PARP1-like_PADR1_Zn_ribbon"/>
</dbReference>
<evidence type="ECO:0000256" key="20">
    <source>
        <dbReference type="ARBA" id="ARBA00023125"/>
    </source>
</evidence>
<evidence type="ECO:0000256" key="23">
    <source>
        <dbReference type="ARBA" id="ARBA00024159"/>
    </source>
</evidence>
<evidence type="ECO:0000256" key="19">
    <source>
        <dbReference type="ARBA" id="ARBA00023027"/>
    </source>
</evidence>
<feature type="domain" description="WGR" evidence="36">
    <location>
        <begin position="385"/>
        <end position="484"/>
    </location>
</feature>
<evidence type="ECO:0000256" key="18">
    <source>
        <dbReference type="ARBA" id="ARBA00023015"/>
    </source>
</evidence>
<dbReference type="GO" id="GO:0006302">
    <property type="term" value="P:double-strand break repair"/>
    <property type="evidence" value="ECO:0007669"/>
    <property type="project" value="TreeGrafter"/>
</dbReference>
<evidence type="ECO:0000256" key="16">
    <source>
        <dbReference type="ARBA" id="ARBA00022833"/>
    </source>
</evidence>
<evidence type="ECO:0000256" key="31">
    <source>
        <dbReference type="RuleBase" id="RU362114"/>
    </source>
</evidence>
<dbReference type="InterPro" id="IPR036957">
    <property type="entry name" value="Znf_PARP_sf"/>
</dbReference>
<dbReference type="Proteomes" id="UP000887565">
    <property type="component" value="Unplaced"/>
</dbReference>
<dbReference type="InterPro" id="IPR008893">
    <property type="entry name" value="WGR_domain"/>
</dbReference>
<evidence type="ECO:0000256" key="14">
    <source>
        <dbReference type="ARBA" id="ARBA00022765"/>
    </source>
</evidence>
<dbReference type="Pfam" id="PF21728">
    <property type="entry name" value="PADR1_N"/>
    <property type="match status" value="1"/>
</dbReference>
<evidence type="ECO:0000259" key="36">
    <source>
        <dbReference type="PROSITE" id="PS51977"/>
    </source>
</evidence>
<comment type="subcellular location">
    <subcellularLocation>
        <location evidence="1">Chromosome</location>
    </subcellularLocation>
    <subcellularLocation>
        <location evidence="2">Cytoplasm</location>
        <location evidence="2">Cytosol</location>
    </subcellularLocation>
    <subcellularLocation>
        <location evidence="3">Nucleus</location>
        <location evidence="3">Nucleolus</location>
    </subcellularLocation>
</comment>
<evidence type="ECO:0000256" key="24">
    <source>
        <dbReference type="ARBA" id="ARBA00024164"/>
    </source>
</evidence>
<dbReference type="GO" id="GO:0070212">
    <property type="term" value="P:protein poly-ADP-ribosylation"/>
    <property type="evidence" value="ECO:0007669"/>
    <property type="project" value="TreeGrafter"/>
</dbReference>
<evidence type="ECO:0000259" key="35">
    <source>
        <dbReference type="PROSITE" id="PS51060"/>
    </source>
</evidence>
<evidence type="ECO:0000256" key="25">
    <source>
        <dbReference type="ARBA" id="ARBA00024347"/>
    </source>
</evidence>
<dbReference type="FunFam" id="3.90.228.10:FF:000002">
    <property type="entry name" value="Poly [ADP-ribose] polymerase"/>
    <property type="match status" value="1"/>
</dbReference>
<keyword evidence="12" id="KW-0479">Metal-binding</keyword>
<dbReference type="SMART" id="SM01336">
    <property type="entry name" value="zf-PARP"/>
    <property type="match status" value="2"/>
</dbReference>
<reference evidence="38" key="1">
    <citation type="submission" date="2022-11" db="UniProtKB">
        <authorList>
            <consortium name="WormBaseParasite"/>
        </authorList>
    </citation>
    <scope>IDENTIFICATION</scope>
</reference>
<comment type="catalytic activity">
    <reaction evidence="27">
        <text>L-histidyl-[protein] + NAD(+) = N(tele)-(ADP-D-ribosyl)-L-histidyl-[protein] + nicotinamide + H(+)</text>
        <dbReference type="Rhea" id="RHEA:72071"/>
        <dbReference type="Rhea" id="RHEA-COMP:9745"/>
        <dbReference type="Rhea" id="RHEA-COMP:18085"/>
        <dbReference type="ChEBI" id="CHEBI:15378"/>
        <dbReference type="ChEBI" id="CHEBI:17154"/>
        <dbReference type="ChEBI" id="CHEBI:29979"/>
        <dbReference type="ChEBI" id="CHEBI:57540"/>
        <dbReference type="ChEBI" id="CHEBI:191398"/>
    </reaction>
    <physiologicalReaction direction="left-to-right" evidence="27">
        <dbReference type="Rhea" id="RHEA:72072"/>
    </physiologicalReaction>
</comment>
<dbReference type="PANTHER" id="PTHR10459">
    <property type="entry name" value="DNA LIGASE"/>
    <property type="match status" value="1"/>
</dbReference>
<keyword evidence="7" id="KW-0021">Allosteric enzyme</keyword>
<dbReference type="PROSITE" id="PS50064">
    <property type="entry name" value="ZF_PARP_2"/>
    <property type="match status" value="2"/>
</dbReference>
<comment type="catalytic activity">
    <reaction evidence="24">
        <text>L-aspartyl-[protein] + NAD(+) = 4-O-(ADP-D-ribosyl)-L-aspartyl-[protein] + nicotinamide</text>
        <dbReference type="Rhea" id="RHEA:54424"/>
        <dbReference type="Rhea" id="RHEA-COMP:9867"/>
        <dbReference type="Rhea" id="RHEA-COMP:13832"/>
        <dbReference type="ChEBI" id="CHEBI:17154"/>
        <dbReference type="ChEBI" id="CHEBI:29961"/>
        <dbReference type="ChEBI" id="CHEBI:57540"/>
        <dbReference type="ChEBI" id="CHEBI:138102"/>
    </reaction>
    <physiologicalReaction direction="left-to-right" evidence="24">
        <dbReference type="Rhea" id="RHEA:54425"/>
    </physiologicalReaction>
</comment>
<keyword evidence="16" id="KW-0862">Zinc</keyword>
<feature type="domain" description="PARP-type" evidence="33">
    <location>
        <begin position="6"/>
        <end position="87"/>
    </location>
</feature>
<keyword evidence="21" id="KW-0804">Transcription</keyword>
<evidence type="ECO:0000256" key="29">
    <source>
        <dbReference type="ARBA" id="ARBA00048575"/>
    </source>
</evidence>
<evidence type="ECO:0000256" key="26">
    <source>
        <dbReference type="ARBA" id="ARBA00033987"/>
    </source>
</evidence>
<evidence type="ECO:0000256" key="6">
    <source>
        <dbReference type="ARBA" id="ARBA00022499"/>
    </source>
</evidence>
<dbReference type="FunFam" id="1.20.142.10:FF:000001">
    <property type="entry name" value="Poly [ADP-ribose] polymerase"/>
    <property type="match status" value="1"/>
</dbReference>
<evidence type="ECO:0000256" key="13">
    <source>
        <dbReference type="ARBA" id="ARBA00022737"/>
    </source>
</evidence>
<dbReference type="GO" id="GO:0003950">
    <property type="term" value="F:NAD+ poly-ADP-ribosyltransferase activity"/>
    <property type="evidence" value="ECO:0007669"/>
    <property type="project" value="UniProtKB-UniRule"/>
</dbReference>
<dbReference type="PROSITE" id="PS52007">
    <property type="entry name" value="PADR1"/>
    <property type="match status" value="1"/>
</dbReference>
<evidence type="ECO:0000256" key="11">
    <source>
        <dbReference type="ARBA" id="ARBA00022695"/>
    </source>
</evidence>
<keyword evidence="6" id="KW-1017">Isopeptide bond</keyword>
<dbReference type="CDD" id="cd01437">
    <property type="entry name" value="parp_like"/>
    <property type="match status" value="1"/>
</dbReference>
<evidence type="ECO:0000256" key="27">
    <source>
        <dbReference type="ARBA" id="ARBA00048241"/>
    </source>
</evidence>
<dbReference type="OMA" id="MNFKYKY"/>
<evidence type="ECO:0000256" key="7">
    <source>
        <dbReference type="ARBA" id="ARBA00022533"/>
    </source>
</evidence>
<keyword evidence="18" id="KW-0805">Transcription regulation</keyword>
<dbReference type="InterPro" id="IPR012317">
    <property type="entry name" value="Poly(ADP-ribose)pol_cat_dom"/>
</dbReference>
<dbReference type="GO" id="GO:0005829">
    <property type="term" value="C:cytosol"/>
    <property type="evidence" value="ECO:0007669"/>
    <property type="project" value="UniProtKB-SubCell"/>
</dbReference>
<dbReference type="GO" id="GO:0005694">
    <property type="term" value="C:chromosome"/>
    <property type="evidence" value="ECO:0007669"/>
    <property type="project" value="UniProtKB-SubCell"/>
</dbReference>
<comment type="catalytic activity">
    <reaction evidence="29">
        <text>L-seryl-[protein] + NAD(+) = O-(ADP-D-ribosyl)-L-seryl-[protein] + nicotinamide + H(+)</text>
        <dbReference type="Rhea" id="RHEA:58232"/>
        <dbReference type="Rhea" id="RHEA-COMP:9863"/>
        <dbReference type="Rhea" id="RHEA-COMP:15091"/>
        <dbReference type="ChEBI" id="CHEBI:15378"/>
        <dbReference type="ChEBI" id="CHEBI:17154"/>
        <dbReference type="ChEBI" id="CHEBI:29999"/>
        <dbReference type="ChEBI" id="CHEBI:57540"/>
        <dbReference type="ChEBI" id="CHEBI:142556"/>
    </reaction>
    <physiologicalReaction direction="left-to-right" evidence="29">
        <dbReference type="Rhea" id="RHEA:58233"/>
    </physiologicalReaction>
</comment>
<dbReference type="GO" id="GO:0005730">
    <property type="term" value="C:nucleolus"/>
    <property type="evidence" value="ECO:0007669"/>
    <property type="project" value="UniProtKB-SubCell"/>
</dbReference>
<evidence type="ECO:0000256" key="21">
    <source>
        <dbReference type="ARBA" id="ARBA00023163"/>
    </source>
</evidence>
<evidence type="ECO:0000256" key="9">
    <source>
        <dbReference type="ARBA" id="ARBA00022676"/>
    </source>
</evidence>
<sequence length="840" mass="95434">MADYPYTVEYAKSSRASCKGCKMPIDKDAIRFGIMSSHFDGRIPMWHHWPCFWRKVRFGADESDFHGLEKIRWDDQEKVREQIKNNPKGSNNDGRRSTMSSNGGSPSAAAVWAVEYSKGICKCRLCDAKISKGEMRIANKKLFYHVDCVSENKQQIGLDIDAKQLIGFDDIDLKDQRTCAEKIQAPTLKRPSEESKNNGDSSLKKQKISDVSEKEKNLLKDALRETLKFSDMSEMLVNHDQHVPVQSSIIERLADCMLFGPVKPCPECFKGQLVYSSTNNAYVCTGSISGFTKCQYETQDPERSVFNFPSEYREYGGFLAKYKFVPGRKRIFPPTSRRSTDEQNGKVTSKKKSYAIDYVSSAPSTAKFIVKDGTAVDPESNLASVAHIYQDKEENKYSVILNSVDVQGGMNSYYKLQLIEHDQKKHYYVFRAWGRIGTSIGNTKVEKFKSDLLEALKNFKFLYLEKTGNEWDNRHNFVKRFGKFMPVEIDYGPSELSESKIKPRSITKLKVPIQDFIEDIFDVNQMKETMKEFEIDLKKMPLGKLSTNQIKTAYTVLTRLQYELQNASTNDSKRRAEILDCTNQFYTLVPHDFGMASPPLINSLSLVQSKSEMLDNLLEIELAYNILKNDTVDDSVDPIDAHYKKLCADMDVVDKTTSEFQMILQYVQNTHAATHTLYKLEIDQVLIVNRRLESERYKKFASLHNRMLLWHGSRTTNYAGIVSQGLRIAPPEAPVTGYMFGKGIYFADMVSKSANYCCTTSRKNTGYLLLCEVALGDMHELTVADPHLPKNLPHGKHSVKGCGKTMPDPAEYLITPDGVVVPKGKGVESHNKNSTLLYNE</sequence>
<dbReference type="Pfam" id="PF02877">
    <property type="entry name" value="PARP_reg"/>
    <property type="match status" value="1"/>
</dbReference>
<evidence type="ECO:0000256" key="22">
    <source>
        <dbReference type="ARBA" id="ARBA00023242"/>
    </source>
</evidence>
<dbReference type="InterPro" id="IPR036616">
    <property type="entry name" value="Poly(ADP-ribose)pol_reg_dom_sf"/>
</dbReference>
<evidence type="ECO:0000256" key="32">
    <source>
        <dbReference type="SAM" id="MobiDB-lite"/>
    </source>
</evidence>
<feature type="compositionally biased region" description="Polar residues" evidence="32">
    <location>
        <begin position="84"/>
        <end position="105"/>
    </location>
</feature>
<accession>A0A915HV21</accession>
<feature type="domain" description="PARP alpha-helical" evidence="35">
    <location>
        <begin position="506"/>
        <end position="628"/>
    </location>
</feature>
<keyword evidence="8" id="KW-0399">Innate immunity</keyword>
<keyword evidence="13" id="KW-0677">Repeat</keyword>
<proteinExistence type="inferred from homology"/>
<dbReference type="SUPFAM" id="SSF56399">
    <property type="entry name" value="ADP-ribosylation"/>
    <property type="match status" value="1"/>
</dbReference>
<evidence type="ECO:0000256" key="3">
    <source>
        <dbReference type="ARBA" id="ARBA00004604"/>
    </source>
</evidence>
<keyword evidence="37" id="KW-1185">Reference proteome</keyword>
<feature type="region of interest" description="Disordered" evidence="32">
    <location>
        <begin position="77"/>
        <end position="105"/>
    </location>
</feature>
<keyword evidence="10 31" id="KW-0808">Transferase</keyword>
<protein>
    <recommendedName>
        <fullName evidence="30 31">Poly [ADP-ribose] polymerase</fullName>
        <shortName evidence="31">PARP</shortName>
        <ecNumber evidence="31">2.4.2.-</ecNumber>
    </recommendedName>
</protein>
<keyword evidence="19 31" id="KW-0520">NAD</keyword>
<dbReference type="Pfam" id="PF05406">
    <property type="entry name" value="WGR"/>
    <property type="match status" value="1"/>
</dbReference>
<dbReference type="Gene3D" id="3.90.228.10">
    <property type="match status" value="1"/>
</dbReference>
<dbReference type="InterPro" id="IPR036930">
    <property type="entry name" value="WGR_dom_sf"/>
</dbReference>
<name>A0A915HV21_ROMCU</name>
<keyword evidence="5" id="KW-0963">Cytoplasm</keyword>
<dbReference type="AlphaFoldDB" id="A0A915HV21"/>
<keyword evidence="11" id="KW-0548">Nucleotidyltransferase</keyword>
<dbReference type="GO" id="GO:0003677">
    <property type="term" value="F:DNA binding"/>
    <property type="evidence" value="ECO:0007669"/>
    <property type="project" value="UniProtKB-KW"/>
</dbReference>
<evidence type="ECO:0000256" key="10">
    <source>
        <dbReference type="ARBA" id="ARBA00022679"/>
    </source>
</evidence>
<dbReference type="PROSITE" id="PS51977">
    <property type="entry name" value="WGR"/>
    <property type="match status" value="1"/>
</dbReference>
<comment type="catalytic activity">
    <reaction evidence="28">
        <text>L-tyrosyl-[protein] + NAD(+) = O-(ADP-D-ribosyl)-L-tyrosyl-[protein] + nicotinamide + H(+)</text>
        <dbReference type="Rhea" id="RHEA:58236"/>
        <dbReference type="Rhea" id="RHEA-COMP:10136"/>
        <dbReference type="Rhea" id="RHEA-COMP:15092"/>
        <dbReference type="ChEBI" id="CHEBI:15378"/>
        <dbReference type="ChEBI" id="CHEBI:17154"/>
        <dbReference type="ChEBI" id="CHEBI:46858"/>
        <dbReference type="ChEBI" id="CHEBI:57540"/>
        <dbReference type="ChEBI" id="CHEBI:142557"/>
    </reaction>
    <physiologicalReaction direction="left-to-right" evidence="28">
        <dbReference type="Rhea" id="RHEA:58237"/>
    </physiologicalReaction>
</comment>
<keyword evidence="15" id="KW-0863">Zinc-finger</keyword>
<evidence type="ECO:0000256" key="2">
    <source>
        <dbReference type="ARBA" id="ARBA00004514"/>
    </source>
</evidence>
<evidence type="ECO:0000256" key="5">
    <source>
        <dbReference type="ARBA" id="ARBA00022490"/>
    </source>
</evidence>
<evidence type="ECO:0000313" key="38">
    <source>
        <dbReference type="WBParaSite" id="nRc.2.0.1.t05744-RA"/>
    </source>
</evidence>
<organism evidence="37 38">
    <name type="scientific">Romanomermis culicivorax</name>
    <name type="common">Nematode worm</name>
    <dbReference type="NCBI Taxonomy" id="13658"/>
    <lineage>
        <taxon>Eukaryota</taxon>
        <taxon>Metazoa</taxon>
        <taxon>Ecdysozoa</taxon>
        <taxon>Nematoda</taxon>
        <taxon>Enoplea</taxon>
        <taxon>Dorylaimia</taxon>
        <taxon>Mermithida</taxon>
        <taxon>Mermithoidea</taxon>
        <taxon>Mermithidae</taxon>
        <taxon>Romanomermis</taxon>
    </lineage>
</organism>
<dbReference type="SUPFAM" id="SSF142921">
    <property type="entry name" value="WGR domain-like"/>
    <property type="match status" value="1"/>
</dbReference>
<keyword evidence="14" id="KW-0013">ADP-ribosylation</keyword>
<evidence type="ECO:0000256" key="15">
    <source>
        <dbReference type="ARBA" id="ARBA00022771"/>
    </source>
</evidence>
<evidence type="ECO:0000256" key="30">
    <source>
        <dbReference type="ARBA" id="ARBA00071874"/>
    </source>
</evidence>
<keyword evidence="17" id="KW-0391">Immunity</keyword>
<dbReference type="EC" id="2.4.2.-" evidence="31"/>
<dbReference type="CDD" id="cd08001">
    <property type="entry name" value="WGR_PARP1_like"/>
    <property type="match status" value="1"/>
</dbReference>
<dbReference type="Gene3D" id="1.20.142.10">
    <property type="entry name" value="Poly(ADP-ribose) polymerase, regulatory domain"/>
    <property type="match status" value="1"/>
</dbReference>